<dbReference type="EMBL" id="LAVA02000003">
    <property type="protein sequence ID" value="OIJ69550.1"/>
    <property type="molecule type" value="Genomic_DNA"/>
</dbReference>
<evidence type="ECO:0000313" key="2">
    <source>
        <dbReference type="Proteomes" id="UP000034196"/>
    </source>
</evidence>
<gene>
    <name evidence="1" type="ORF">WN71_001305</name>
</gene>
<sequence>MASFTWSAFDRGPTDRILDLAVLCQESGGTRSLPDELAAFVRMVRSSNEARWLCPVTTATALLDLTAALIDQSEAELPPAFTAKLSRAAAGRDGADYLRTLAKLLRSVEQDTTEENDPSARDWSTAIRFRMLRGFHDNWIGSDEYESLEEALGAAIDSEHPFCVEFLGPVASEAQSALVGLLDSADARAGLTRAMPWVTAETLSTLLDTINEHMRRDHSASHATPGGAPQ</sequence>
<dbReference type="OrthoDB" id="4099306at2"/>
<dbReference type="AlphaFoldDB" id="A0A1J4P7Q5"/>
<dbReference type="RefSeq" id="WP_046581279.1">
    <property type="nucleotide sequence ID" value="NZ_LAVA02000003.1"/>
</dbReference>
<accession>A0A1J4P7Q5</accession>
<name>A0A1J4P7Q5_9ACTN</name>
<reference evidence="1" key="1">
    <citation type="submission" date="2016-10" db="EMBL/GenBank/DDBJ databases">
        <title>Genome sequence of Streptomyces mangrovisoli MUSC 149.</title>
        <authorList>
            <person name="Lee L.-H."/>
            <person name="Ser H.-L."/>
        </authorList>
    </citation>
    <scope>NUCLEOTIDE SEQUENCE [LARGE SCALE GENOMIC DNA]</scope>
    <source>
        <strain evidence="1">MUSC 149</strain>
    </source>
</reference>
<keyword evidence="2" id="KW-1185">Reference proteome</keyword>
<dbReference type="Proteomes" id="UP000034196">
    <property type="component" value="Unassembled WGS sequence"/>
</dbReference>
<protein>
    <recommendedName>
        <fullName evidence="3">CdiI immunity protein domain-containing protein</fullName>
    </recommendedName>
</protein>
<evidence type="ECO:0008006" key="3">
    <source>
        <dbReference type="Google" id="ProtNLM"/>
    </source>
</evidence>
<evidence type="ECO:0000313" key="1">
    <source>
        <dbReference type="EMBL" id="OIJ69550.1"/>
    </source>
</evidence>
<organism evidence="1 2">
    <name type="scientific">Streptomyces mangrovisoli</name>
    <dbReference type="NCBI Taxonomy" id="1428628"/>
    <lineage>
        <taxon>Bacteria</taxon>
        <taxon>Bacillati</taxon>
        <taxon>Actinomycetota</taxon>
        <taxon>Actinomycetes</taxon>
        <taxon>Kitasatosporales</taxon>
        <taxon>Streptomycetaceae</taxon>
        <taxon>Streptomyces</taxon>
    </lineage>
</organism>
<comment type="caution">
    <text evidence="1">The sequence shown here is derived from an EMBL/GenBank/DDBJ whole genome shotgun (WGS) entry which is preliminary data.</text>
</comment>
<proteinExistence type="predicted"/>